<feature type="compositionally biased region" description="Polar residues" evidence="4">
    <location>
        <begin position="42"/>
        <end position="54"/>
    </location>
</feature>
<evidence type="ECO:0000256" key="3">
    <source>
        <dbReference type="HAMAP-Rule" id="MF_01058"/>
    </source>
</evidence>
<comment type="similarity">
    <text evidence="3">Belongs to the YihI family.</text>
</comment>
<evidence type="ECO:0000313" key="6">
    <source>
        <dbReference type="Proteomes" id="UP000008793"/>
    </source>
</evidence>
<dbReference type="eggNOG" id="COG3078">
    <property type="taxonomic scope" value="Bacteria"/>
</dbReference>
<dbReference type="STRING" id="634500.EbC_00280"/>
<dbReference type="AlphaFoldDB" id="D8MKA3"/>
<dbReference type="EMBL" id="FP236843">
    <property type="protein sequence ID" value="CAX57559.1"/>
    <property type="molecule type" value="Genomic_DNA"/>
</dbReference>
<proteinExistence type="inferred from homology"/>
<feature type="compositionally biased region" description="Basic and acidic residues" evidence="4">
    <location>
        <begin position="20"/>
        <end position="32"/>
    </location>
</feature>
<evidence type="ECO:0000256" key="1">
    <source>
        <dbReference type="ARBA" id="ARBA00022468"/>
    </source>
</evidence>
<evidence type="ECO:0000256" key="2">
    <source>
        <dbReference type="ARBA" id="ARBA00022517"/>
    </source>
</evidence>
<feature type="region of interest" description="Disordered" evidence="4">
    <location>
        <begin position="1"/>
        <end position="83"/>
    </location>
</feature>
<evidence type="ECO:0000256" key="4">
    <source>
        <dbReference type="SAM" id="MobiDB-lite"/>
    </source>
</evidence>
<dbReference type="Pfam" id="PF04220">
    <property type="entry name" value="YihI"/>
    <property type="match status" value="1"/>
</dbReference>
<protein>
    <recommendedName>
        <fullName evidence="3">Der GTPase-activating protein YihI</fullName>
    </recommendedName>
</protein>
<evidence type="ECO:0000313" key="5">
    <source>
        <dbReference type="EMBL" id="CAX57559.1"/>
    </source>
</evidence>
<reference evidence="5 6" key="1">
    <citation type="journal article" date="2010" name="BMC Genomics">
        <title>Genome comparison of the epiphytic bacteria Erwinia billingiae and E. tasmaniensis with the pear pathogen E. pyrifoliae.</title>
        <authorList>
            <person name="Kube M."/>
            <person name="Migdoll A.M."/>
            <person name="Gehring I."/>
            <person name="Heitmann K."/>
            <person name="Mayer Y."/>
            <person name="Kuhl H."/>
            <person name="Knaust F."/>
            <person name="Geider K."/>
            <person name="Reinhardt R."/>
        </authorList>
    </citation>
    <scope>NUCLEOTIDE SEQUENCE [LARGE SCALE GENOMIC DNA]</scope>
    <source>
        <strain evidence="5 6">Eb661</strain>
    </source>
</reference>
<dbReference type="NCBIfam" id="NF003560">
    <property type="entry name" value="PRK05244.1-1"/>
    <property type="match status" value="1"/>
</dbReference>
<dbReference type="HOGENOM" id="CLU_094104_2_0_6"/>
<dbReference type="HAMAP" id="MF_01058">
    <property type="entry name" value="GAP_YihI"/>
    <property type="match status" value="1"/>
</dbReference>
<organism evidence="6">
    <name type="scientific">Erwinia billingiae (strain Eb661)</name>
    <dbReference type="NCBI Taxonomy" id="634500"/>
    <lineage>
        <taxon>Bacteria</taxon>
        <taxon>Pseudomonadati</taxon>
        <taxon>Pseudomonadota</taxon>
        <taxon>Gammaproteobacteria</taxon>
        <taxon>Enterobacterales</taxon>
        <taxon>Erwiniaceae</taxon>
        <taxon>Erwinia</taxon>
    </lineage>
</organism>
<keyword evidence="1 3" id="KW-0343">GTPase activation</keyword>
<comment type="subunit">
    <text evidence="3">Interacts with Der.</text>
</comment>
<dbReference type="InterPro" id="IPR007336">
    <property type="entry name" value="YihI"/>
</dbReference>
<comment type="function">
    <text evidence="3">A GTPase-activating protein (GAP) that modifies Der/EngA GTPase function. May play a role in ribosome biogenesis.</text>
</comment>
<keyword evidence="6" id="KW-1185">Reference proteome</keyword>
<name>D8MKA3_ERWBE</name>
<keyword evidence="2 3" id="KW-0690">Ribosome biogenesis</keyword>
<dbReference type="GO" id="GO:0005096">
    <property type="term" value="F:GTPase activator activity"/>
    <property type="evidence" value="ECO:0007669"/>
    <property type="project" value="UniProtKB-KW"/>
</dbReference>
<dbReference type="GeneID" id="90509993"/>
<feature type="compositionally biased region" description="Basic and acidic residues" evidence="4">
    <location>
        <begin position="55"/>
        <end position="67"/>
    </location>
</feature>
<sequence length="177" mass="19548">MKQPARAPQDKKPAAKTQRKTRDESNAEARDRKRDKKHRGNASGSRANPVTVNKKSGESAVSKDPRIGSKKPIALGPVTADAQPAKKVAKVAKPVEEKKVLLSPEEELAKLENDERLDTLLDRLEKGETLSAEDQAWLDQTLDRIDVLMEELGIALDDGAEDEQAEEDMYRLLKGGQ</sequence>
<dbReference type="Proteomes" id="UP000008793">
    <property type="component" value="Chromosome"/>
</dbReference>
<dbReference type="RefSeq" id="WP_013200068.1">
    <property type="nucleotide sequence ID" value="NC_014306.1"/>
</dbReference>
<dbReference type="KEGG" id="ebi:EbC_00280"/>
<gene>
    <name evidence="3" type="primary">yihI</name>
    <name evidence="5" type="ordered locus">EbC_00280</name>
</gene>
<accession>D8MKA3</accession>
<dbReference type="GO" id="GO:0042254">
    <property type="term" value="P:ribosome biogenesis"/>
    <property type="evidence" value="ECO:0007669"/>
    <property type="project" value="UniProtKB-KW"/>
</dbReference>